<name>A0A2J6PHD9_9HELO</name>
<dbReference type="PANTHER" id="PTHR33112:SF1">
    <property type="entry name" value="HETEROKARYON INCOMPATIBILITY DOMAIN-CONTAINING PROTEIN"/>
    <property type="match status" value="1"/>
</dbReference>
<dbReference type="EMBL" id="KZ613531">
    <property type="protein sequence ID" value="PMD13440.1"/>
    <property type="molecule type" value="Genomic_DNA"/>
</dbReference>
<reference evidence="2 3" key="1">
    <citation type="submission" date="2016-05" db="EMBL/GenBank/DDBJ databases">
        <title>A degradative enzymes factory behind the ericoid mycorrhizal symbiosis.</title>
        <authorList>
            <consortium name="DOE Joint Genome Institute"/>
            <person name="Martino E."/>
            <person name="Morin E."/>
            <person name="Grelet G."/>
            <person name="Kuo A."/>
            <person name="Kohler A."/>
            <person name="Daghino S."/>
            <person name="Barry K."/>
            <person name="Choi C."/>
            <person name="Cichocki N."/>
            <person name="Clum A."/>
            <person name="Copeland A."/>
            <person name="Hainaut M."/>
            <person name="Haridas S."/>
            <person name="Labutti K."/>
            <person name="Lindquist E."/>
            <person name="Lipzen A."/>
            <person name="Khouja H.-R."/>
            <person name="Murat C."/>
            <person name="Ohm R."/>
            <person name="Olson A."/>
            <person name="Spatafora J."/>
            <person name="Veneault-Fourrey C."/>
            <person name="Henrissat B."/>
            <person name="Grigoriev I."/>
            <person name="Martin F."/>
            <person name="Perotto S."/>
        </authorList>
    </citation>
    <scope>NUCLEOTIDE SEQUENCE [LARGE SCALE GENOMIC DNA]</scope>
    <source>
        <strain evidence="2 3">UAMH 7357</strain>
    </source>
</reference>
<evidence type="ECO:0000313" key="2">
    <source>
        <dbReference type="EMBL" id="PMD13440.1"/>
    </source>
</evidence>
<gene>
    <name evidence="2" type="ORF">NA56DRAFT_555693</name>
</gene>
<feature type="non-terminal residue" evidence="2">
    <location>
        <position position="192"/>
    </location>
</feature>
<sequence>EFSIVRAWLQLCSRNHEDSCISFEAPNIPGFQLLNCKTRKLEPYIAGTEYIALSYKNEQGHSVLPQTIEDTLKVTLELGFQYLWVDSYCIPQFGDRVEYIQIAHMDLVYNCATLTIVAACGKNSAFSLPRVSRSRFLQRSITVGEYDIVSALSNPVRDVRNSKWMSRGWTYQEALLSKRRLIFTEKQVYFEC</sequence>
<dbReference type="AlphaFoldDB" id="A0A2J6PHD9"/>
<dbReference type="Proteomes" id="UP000235672">
    <property type="component" value="Unassembled WGS sequence"/>
</dbReference>
<dbReference type="STRING" id="1745343.A0A2J6PHD9"/>
<feature type="domain" description="Heterokaryon incompatibility" evidence="1">
    <location>
        <begin position="60"/>
        <end position="173"/>
    </location>
</feature>
<accession>A0A2J6PHD9</accession>
<evidence type="ECO:0000313" key="3">
    <source>
        <dbReference type="Proteomes" id="UP000235672"/>
    </source>
</evidence>
<keyword evidence="3" id="KW-1185">Reference proteome</keyword>
<feature type="non-terminal residue" evidence="2">
    <location>
        <position position="1"/>
    </location>
</feature>
<protein>
    <submittedName>
        <fullName evidence="2">HET-domain-containing protein</fullName>
    </submittedName>
</protein>
<evidence type="ECO:0000259" key="1">
    <source>
        <dbReference type="Pfam" id="PF06985"/>
    </source>
</evidence>
<dbReference type="PANTHER" id="PTHR33112">
    <property type="entry name" value="DOMAIN PROTEIN, PUTATIVE-RELATED"/>
    <property type="match status" value="1"/>
</dbReference>
<dbReference type="InterPro" id="IPR010730">
    <property type="entry name" value="HET"/>
</dbReference>
<proteinExistence type="predicted"/>
<dbReference type="Pfam" id="PF06985">
    <property type="entry name" value="HET"/>
    <property type="match status" value="1"/>
</dbReference>
<dbReference type="OrthoDB" id="5428863at2759"/>
<organism evidence="2 3">
    <name type="scientific">Hyaloscypha hepaticicola</name>
    <dbReference type="NCBI Taxonomy" id="2082293"/>
    <lineage>
        <taxon>Eukaryota</taxon>
        <taxon>Fungi</taxon>
        <taxon>Dikarya</taxon>
        <taxon>Ascomycota</taxon>
        <taxon>Pezizomycotina</taxon>
        <taxon>Leotiomycetes</taxon>
        <taxon>Helotiales</taxon>
        <taxon>Hyaloscyphaceae</taxon>
        <taxon>Hyaloscypha</taxon>
    </lineage>
</organism>